<evidence type="ECO:0000313" key="4">
    <source>
        <dbReference type="Proteomes" id="UP000542125"/>
    </source>
</evidence>
<dbReference type="Pfam" id="PF20434">
    <property type="entry name" value="BD-FAE"/>
    <property type="match status" value="1"/>
</dbReference>
<dbReference type="PANTHER" id="PTHR48081">
    <property type="entry name" value="AB HYDROLASE SUPERFAMILY PROTEIN C4A8.06C"/>
    <property type="match status" value="1"/>
</dbReference>
<dbReference type="RefSeq" id="WP_179590721.1">
    <property type="nucleotide sequence ID" value="NZ_JACBYR010000003.1"/>
</dbReference>
<sequence length="295" mass="32292">MATTRRSSTAAAATPKPGTPEYFEAHYNTSLRVPEFHAIQAHWAQASVEARHRQPRMRTLAYGNQPGETLDFFPAESADAPLFVFMHGGYWRALNKSDFSWVAPELVKQGVSVAVVDYALAPANPIEGIVRQMLAAHAWLYRHADDLRIDRDRIVTSGHSAGGHLTAMMIAARWPQWGEDLPRDLIHGGLAISGLYDLDPVSKAPFLASLALTPERVEKLSPAWMSPGSHARLITAVGGDESGEFKRQTALIGERWPDNLMRDLPLPGLNHMTACDGFAEPGSALLNAALDLLQD</sequence>
<dbReference type="InterPro" id="IPR049492">
    <property type="entry name" value="BD-FAE-like_dom"/>
</dbReference>
<dbReference type="SUPFAM" id="SSF53474">
    <property type="entry name" value="alpha/beta-Hydrolases"/>
    <property type="match status" value="1"/>
</dbReference>
<protein>
    <submittedName>
        <fullName evidence="3">Arylformamidase</fullName>
        <ecNumber evidence="3">3.5.1.9</ecNumber>
    </submittedName>
</protein>
<dbReference type="EMBL" id="JACBYR010000003">
    <property type="protein sequence ID" value="NYE86065.1"/>
    <property type="molecule type" value="Genomic_DNA"/>
</dbReference>
<dbReference type="GO" id="GO:0004061">
    <property type="term" value="F:arylformamidase activity"/>
    <property type="evidence" value="ECO:0007669"/>
    <property type="project" value="UniProtKB-EC"/>
</dbReference>
<evidence type="ECO:0000313" key="3">
    <source>
        <dbReference type="EMBL" id="NYE86065.1"/>
    </source>
</evidence>
<name>A0A7Y9J041_9BURK</name>
<reference evidence="3 4" key="1">
    <citation type="submission" date="2020-07" db="EMBL/GenBank/DDBJ databases">
        <title>Genomic Encyclopedia of Type Strains, Phase IV (KMG-V): Genome sequencing to study the core and pangenomes of soil and plant-associated prokaryotes.</title>
        <authorList>
            <person name="Whitman W."/>
        </authorList>
    </citation>
    <scope>NUCLEOTIDE SEQUENCE [LARGE SCALE GENOMIC DNA]</scope>
    <source>
        <strain evidence="3 4">SAS40</strain>
    </source>
</reference>
<keyword evidence="1 3" id="KW-0378">Hydrolase</keyword>
<feature type="domain" description="BD-FAE-like" evidence="2">
    <location>
        <begin position="76"/>
        <end position="169"/>
    </location>
</feature>
<dbReference type="Gene3D" id="3.40.50.1820">
    <property type="entry name" value="alpha/beta hydrolase"/>
    <property type="match status" value="1"/>
</dbReference>
<dbReference type="PANTHER" id="PTHR48081:SF33">
    <property type="entry name" value="KYNURENINE FORMAMIDASE"/>
    <property type="match status" value="1"/>
</dbReference>
<dbReference type="InterPro" id="IPR029058">
    <property type="entry name" value="AB_hydrolase_fold"/>
</dbReference>
<accession>A0A7Y9J041</accession>
<keyword evidence="4" id="KW-1185">Reference proteome</keyword>
<dbReference type="InterPro" id="IPR050300">
    <property type="entry name" value="GDXG_lipolytic_enzyme"/>
</dbReference>
<dbReference type="EC" id="3.5.1.9" evidence="3"/>
<dbReference type="Proteomes" id="UP000542125">
    <property type="component" value="Unassembled WGS sequence"/>
</dbReference>
<organism evidence="3 4">
    <name type="scientific">Pigmentiphaga litoralis</name>
    <dbReference type="NCBI Taxonomy" id="516702"/>
    <lineage>
        <taxon>Bacteria</taxon>
        <taxon>Pseudomonadati</taxon>
        <taxon>Pseudomonadota</taxon>
        <taxon>Betaproteobacteria</taxon>
        <taxon>Burkholderiales</taxon>
        <taxon>Alcaligenaceae</taxon>
        <taxon>Pigmentiphaga</taxon>
    </lineage>
</organism>
<gene>
    <name evidence="3" type="ORF">FHW18_005384</name>
</gene>
<evidence type="ECO:0000259" key="2">
    <source>
        <dbReference type="Pfam" id="PF20434"/>
    </source>
</evidence>
<evidence type="ECO:0000256" key="1">
    <source>
        <dbReference type="ARBA" id="ARBA00022801"/>
    </source>
</evidence>
<comment type="caution">
    <text evidence="3">The sequence shown here is derived from an EMBL/GenBank/DDBJ whole genome shotgun (WGS) entry which is preliminary data.</text>
</comment>
<proteinExistence type="predicted"/>
<dbReference type="AlphaFoldDB" id="A0A7Y9J041"/>